<dbReference type="HOGENOM" id="CLU_1253951_0_0_5"/>
<dbReference type="EMBL" id="BA000040">
    <property type="protein sequence ID" value="BAC46091.1"/>
    <property type="molecule type" value="Genomic_DNA"/>
</dbReference>
<dbReference type="Proteomes" id="UP000002526">
    <property type="component" value="Chromosome"/>
</dbReference>
<evidence type="ECO:0000313" key="3">
    <source>
        <dbReference type="Proteomes" id="UP000002526"/>
    </source>
</evidence>
<dbReference type="KEGG" id="bja:bll0826"/>
<dbReference type="InParanoid" id="Q89W67"/>
<dbReference type="STRING" id="224911.AAV28_00970"/>
<sequence>MNRNLLESEMRTVRPGAQAPARWRAFACGLALLASCMLAATAGAFVPDLPRLFSAELTPDPEAKLPAPTRYSYRGTHTTVVQGVKAPLRIRLEATVPAELGNVLAFYRTELSKLGWQEQRDGAVIAADHVQLAFASPLGPALLELHRKDSSTTVKLVQKNALVATDANVMPEPGQAKLVFANISKTDATLTINEQTIKRAAGAHAVSLDLQPGKYSYEMSVPGHPATTNVLDVAVGDTWELTVGPDGDAWSPLLLY</sequence>
<dbReference type="OrthoDB" id="7927554at2"/>
<accession>Q89W67</accession>
<dbReference type="AlphaFoldDB" id="Q89W67"/>
<keyword evidence="3" id="KW-1185">Reference proteome</keyword>
<protein>
    <submittedName>
        <fullName evidence="2">Bll0826 protein</fullName>
    </submittedName>
</protein>
<feature type="chain" id="PRO_5004306171" evidence="1">
    <location>
        <begin position="40"/>
        <end position="256"/>
    </location>
</feature>
<dbReference type="PhylomeDB" id="Q89W67"/>
<keyword evidence="1" id="KW-0732">Signal</keyword>
<feature type="signal peptide" evidence="1">
    <location>
        <begin position="1"/>
        <end position="39"/>
    </location>
</feature>
<name>Q89W67_BRADU</name>
<proteinExistence type="predicted"/>
<evidence type="ECO:0000313" key="2">
    <source>
        <dbReference type="EMBL" id="BAC46091.1"/>
    </source>
</evidence>
<reference evidence="3" key="1">
    <citation type="journal article" date="2002" name="DNA Res.">
        <title>Complete genomic sequence of nitrogen-fixing symbiotic bacterium Bradyrhizobium japonicum USDA110.</title>
        <authorList>
            <person name="Kaneko T."/>
            <person name="Nakamura Y."/>
            <person name="Sato S."/>
            <person name="Minamisawa K."/>
            <person name="Uchiumi T."/>
            <person name="Sasamoto S."/>
            <person name="Watanabe A."/>
            <person name="Idesawa K."/>
            <person name="Iriguchi M."/>
            <person name="Kawashima K."/>
            <person name="Kohara M."/>
            <person name="Matsumoto M."/>
            <person name="Shimpo S."/>
            <person name="Tsuruoka H."/>
            <person name="Wada T."/>
            <person name="Yamada M."/>
            <person name="Tabata S."/>
        </authorList>
    </citation>
    <scope>NUCLEOTIDE SEQUENCE [LARGE SCALE GENOMIC DNA]</scope>
    <source>
        <strain evidence="3">JCM 10833 / BCRC 13528 / IAM 13628 / NBRC 14792 / USDA 110</strain>
    </source>
</reference>
<dbReference type="eggNOG" id="COG0021">
    <property type="taxonomic scope" value="Bacteria"/>
</dbReference>
<organism evidence="2 3">
    <name type="scientific">Bradyrhizobium diazoefficiens (strain JCM 10833 / BCRC 13528 / IAM 13628 / NBRC 14792 / USDA 110)</name>
    <dbReference type="NCBI Taxonomy" id="224911"/>
    <lineage>
        <taxon>Bacteria</taxon>
        <taxon>Pseudomonadati</taxon>
        <taxon>Pseudomonadota</taxon>
        <taxon>Alphaproteobacteria</taxon>
        <taxon>Hyphomicrobiales</taxon>
        <taxon>Nitrobacteraceae</taxon>
        <taxon>Bradyrhizobium</taxon>
    </lineage>
</organism>
<evidence type="ECO:0000256" key="1">
    <source>
        <dbReference type="SAM" id="SignalP"/>
    </source>
</evidence>
<dbReference type="EnsemblBacteria" id="BAC46091">
    <property type="protein sequence ID" value="BAC46091"/>
    <property type="gene ID" value="BAC46091"/>
</dbReference>
<dbReference type="PATRIC" id="fig|224911.5.peg.851"/>
<gene>
    <name evidence="2" type="ordered locus">bll0826</name>
</gene>